<dbReference type="InterPro" id="IPR029044">
    <property type="entry name" value="Nucleotide-diphossugar_trans"/>
</dbReference>
<protein>
    <submittedName>
        <fullName evidence="2">Uncharacterized protein</fullName>
    </submittedName>
</protein>
<dbReference type="Gene3D" id="3.90.550.10">
    <property type="entry name" value="Spore Coat Polysaccharide Biosynthesis Protein SpsA, Chain A"/>
    <property type="match status" value="1"/>
</dbReference>
<proteinExistence type="predicted"/>
<sequence length="728" mass="81504">MVLAPPLHWLSAVSIFLAFCWNRSESDFRGATFRENSVHVQLAQVTNRVSTVLEHELTVILPVNEINLPAISDTLSHFESPFLRQVLLLCPESIALQVEVSLKDLISSSRSFGNASYSIIPRRGTGGLTDAIFQAISTQSVSSSNWILISDEYGLGGIRPSYRQQLLRPSIDFPSGPRGMLFASHKETCVYPSPSFQTASYLVPPFVIPVNLVRDLEVNPRTWLEFGEIVSKCFPGDFGGLVLPLLDAGAEEGGWCIFDASSNSSAGILAMTKEEVLGAATNNWSEDDAYGGAHSLTFVSIFSTLDELRLFAPAICSLRSKGNMVYSIIDSSYESLPGSILSNSCTFPYDTSLDVLSELDPTSTVLVSLAELDHRLEGATNIRIPRRDLLYCSWMSSLTEEEWRDWHRPQLTIGVDYEGPTPISHTSPHSADYETKQVVNQYVWNHGSLFIHHRIIHGGLLPAVVESWYPHTNDSYGLLLEDDVELSPLFYAWIKMALLRYRYGTQAGRHPNLFGISLYQQKTNELHPEGRKPFNASHLLIDENIPAFTPYFSQVPCSWGAVYFPEHWSEFHDYLTIRFAELAFSIEQPVVPDVRSNRWTKSWKKFFIELVYLRGYVMLYPNFPDLMSLSTNHLEVGSHVKIRSKAKEEAFVVPLMQLPANDKQRIGILDLPGATLPTSPPVFNLTGSLSTIHDILATGSARRAELVTCDSKEQLNPRHDARNLLCLL</sequence>
<feature type="chain" id="PRO_5045442337" evidence="1">
    <location>
        <begin position="27"/>
        <end position="728"/>
    </location>
</feature>
<evidence type="ECO:0000256" key="1">
    <source>
        <dbReference type="SAM" id="SignalP"/>
    </source>
</evidence>
<accession>A0ABR3A0V9</accession>
<feature type="signal peptide" evidence="1">
    <location>
        <begin position="1"/>
        <end position="26"/>
    </location>
</feature>
<keyword evidence="1" id="KW-0732">Signal</keyword>
<gene>
    <name evidence="2" type="ORF">AAF712_005715</name>
</gene>
<dbReference type="Proteomes" id="UP001437256">
    <property type="component" value="Unassembled WGS sequence"/>
</dbReference>
<comment type="caution">
    <text evidence="2">The sequence shown here is derived from an EMBL/GenBank/DDBJ whole genome shotgun (WGS) entry which is preliminary data.</text>
</comment>
<evidence type="ECO:0000313" key="2">
    <source>
        <dbReference type="EMBL" id="KAL0067145.1"/>
    </source>
</evidence>
<dbReference type="PANTHER" id="PTHR33604">
    <property type="entry name" value="OSJNBA0004B13.7 PROTEIN"/>
    <property type="match status" value="1"/>
</dbReference>
<reference evidence="2 3" key="1">
    <citation type="submission" date="2024-05" db="EMBL/GenBank/DDBJ databases">
        <title>A draft genome resource for the thread blight pathogen Marasmius tenuissimus strain MS-2.</title>
        <authorList>
            <person name="Yulfo-Soto G.E."/>
            <person name="Baruah I.K."/>
            <person name="Amoako-Attah I."/>
            <person name="Bukari Y."/>
            <person name="Meinhardt L.W."/>
            <person name="Bailey B.A."/>
            <person name="Cohen S.P."/>
        </authorList>
    </citation>
    <scope>NUCLEOTIDE SEQUENCE [LARGE SCALE GENOMIC DNA]</scope>
    <source>
        <strain evidence="2 3">MS-2</strain>
    </source>
</reference>
<dbReference type="PANTHER" id="PTHR33604:SF3">
    <property type="entry name" value="OSJNBA0004B13.7 PROTEIN"/>
    <property type="match status" value="1"/>
</dbReference>
<organism evidence="2 3">
    <name type="scientific">Marasmius tenuissimus</name>
    <dbReference type="NCBI Taxonomy" id="585030"/>
    <lineage>
        <taxon>Eukaryota</taxon>
        <taxon>Fungi</taxon>
        <taxon>Dikarya</taxon>
        <taxon>Basidiomycota</taxon>
        <taxon>Agaricomycotina</taxon>
        <taxon>Agaricomycetes</taxon>
        <taxon>Agaricomycetidae</taxon>
        <taxon>Agaricales</taxon>
        <taxon>Marasmiineae</taxon>
        <taxon>Marasmiaceae</taxon>
        <taxon>Marasmius</taxon>
    </lineage>
</organism>
<keyword evidence="3" id="KW-1185">Reference proteome</keyword>
<evidence type="ECO:0000313" key="3">
    <source>
        <dbReference type="Proteomes" id="UP001437256"/>
    </source>
</evidence>
<name>A0ABR3A0V9_9AGAR</name>
<dbReference type="EMBL" id="JBBXMP010000028">
    <property type="protein sequence ID" value="KAL0067145.1"/>
    <property type="molecule type" value="Genomic_DNA"/>
</dbReference>